<keyword evidence="3" id="KW-1185">Reference proteome</keyword>
<feature type="domain" description="GST N-terminal" evidence="1">
    <location>
        <begin position="1"/>
        <end position="76"/>
    </location>
</feature>
<dbReference type="Pfam" id="PF13417">
    <property type="entry name" value="GST_N_3"/>
    <property type="match status" value="1"/>
</dbReference>
<dbReference type="InterPro" id="IPR004045">
    <property type="entry name" value="Glutathione_S-Trfase_N"/>
</dbReference>
<dbReference type="PROSITE" id="PS50404">
    <property type="entry name" value="GST_NTER"/>
    <property type="match status" value="1"/>
</dbReference>
<dbReference type="Proteomes" id="UP000601597">
    <property type="component" value="Unassembled WGS sequence"/>
</dbReference>
<evidence type="ECO:0000313" key="3">
    <source>
        <dbReference type="Proteomes" id="UP000601597"/>
    </source>
</evidence>
<name>A0ABQ3AKL8_9GAMM</name>
<dbReference type="Gene3D" id="1.20.1050.10">
    <property type="match status" value="1"/>
</dbReference>
<evidence type="ECO:0000313" key="2">
    <source>
        <dbReference type="EMBL" id="GGY58570.1"/>
    </source>
</evidence>
<dbReference type="InterPro" id="IPR036249">
    <property type="entry name" value="Thioredoxin-like_sf"/>
</dbReference>
<gene>
    <name evidence="2" type="ORF">GCM10007071_00890</name>
</gene>
<dbReference type="EMBL" id="BMXV01000001">
    <property type="protein sequence ID" value="GGY58570.1"/>
    <property type="molecule type" value="Genomic_DNA"/>
</dbReference>
<proteinExistence type="predicted"/>
<reference evidence="3" key="1">
    <citation type="journal article" date="2019" name="Int. J. Syst. Evol. Microbiol.">
        <title>The Global Catalogue of Microorganisms (GCM) 10K type strain sequencing project: providing services to taxonomists for standard genome sequencing and annotation.</title>
        <authorList>
            <consortium name="The Broad Institute Genomics Platform"/>
            <consortium name="The Broad Institute Genome Sequencing Center for Infectious Disease"/>
            <person name="Wu L."/>
            <person name="Ma J."/>
        </authorList>
    </citation>
    <scope>NUCLEOTIDE SEQUENCE [LARGE SCALE GENOMIC DNA]</scope>
    <source>
        <strain evidence="3">KCTC 22280</strain>
    </source>
</reference>
<dbReference type="SUPFAM" id="SSF52833">
    <property type="entry name" value="Thioredoxin-like"/>
    <property type="match status" value="1"/>
</dbReference>
<dbReference type="Gene3D" id="3.40.30.10">
    <property type="entry name" value="Glutaredoxin"/>
    <property type="match status" value="1"/>
</dbReference>
<protein>
    <recommendedName>
        <fullName evidence="1">GST N-terminal domain-containing protein</fullName>
    </recommendedName>
</protein>
<organism evidence="2 3">
    <name type="scientific">Marinobacter zhanjiangensis</name>
    <dbReference type="NCBI Taxonomy" id="578215"/>
    <lineage>
        <taxon>Bacteria</taxon>
        <taxon>Pseudomonadati</taxon>
        <taxon>Pseudomonadota</taxon>
        <taxon>Gammaproteobacteria</taxon>
        <taxon>Pseudomonadales</taxon>
        <taxon>Marinobacteraceae</taxon>
        <taxon>Marinobacter</taxon>
    </lineage>
</organism>
<accession>A0ABQ3AKL8</accession>
<sequence>MKLIGSNTSPYVRRIRLLLTDTPHDFVHLDIYGEGRDELRRNNPTLKIPVLRDGSQEVYDSRVIARYLSQKLGLTPLSWDQENQLTLIDGANDSCVTMLLSRKSGLDVEADVMFWNLQRERIMTTLRTLNAMVEGGDFAGWDYPAVCLYCLVDWMHFRELVEFTGVESLLAFRDQHRHEASVADTDPRNA</sequence>
<comment type="caution">
    <text evidence="2">The sequence shown here is derived from an EMBL/GenBank/DDBJ whole genome shotgun (WGS) entry which is preliminary data.</text>
</comment>
<dbReference type="RefSeq" id="WP_189571223.1">
    <property type="nucleotide sequence ID" value="NZ_BMXV01000001.1"/>
</dbReference>
<evidence type="ECO:0000259" key="1">
    <source>
        <dbReference type="PROSITE" id="PS50404"/>
    </source>
</evidence>